<dbReference type="InterPro" id="IPR000863">
    <property type="entry name" value="Sulfotransferase_dom"/>
</dbReference>
<keyword evidence="1" id="KW-0808">Transferase</keyword>
<dbReference type="AlphaFoldDB" id="A0A2T8FD98"/>
<keyword evidence="2" id="KW-0325">Glycoprotein</keyword>
<evidence type="ECO:0000259" key="4">
    <source>
        <dbReference type="Pfam" id="PF00685"/>
    </source>
</evidence>
<dbReference type="Proteomes" id="UP000246018">
    <property type="component" value="Unassembled WGS sequence"/>
</dbReference>
<dbReference type="PANTHER" id="PTHR10605:SF56">
    <property type="entry name" value="BIFUNCTIONAL HEPARAN SULFATE N-DEACETYLASE_N-SULFOTRANSFERASE"/>
    <property type="match status" value="1"/>
</dbReference>
<organism evidence="5 6">
    <name type="scientific">Nocardioides gansuensis</name>
    <dbReference type="NCBI Taxonomy" id="2138300"/>
    <lineage>
        <taxon>Bacteria</taxon>
        <taxon>Bacillati</taxon>
        <taxon>Actinomycetota</taxon>
        <taxon>Actinomycetes</taxon>
        <taxon>Propionibacteriales</taxon>
        <taxon>Nocardioidaceae</taxon>
        <taxon>Nocardioides</taxon>
    </lineage>
</organism>
<dbReference type="GO" id="GO:0008146">
    <property type="term" value="F:sulfotransferase activity"/>
    <property type="evidence" value="ECO:0007669"/>
    <property type="project" value="InterPro"/>
</dbReference>
<dbReference type="Pfam" id="PF00685">
    <property type="entry name" value="Sulfotransfer_1"/>
    <property type="match status" value="1"/>
</dbReference>
<dbReference type="InterPro" id="IPR037359">
    <property type="entry name" value="NST/OST"/>
</dbReference>
<evidence type="ECO:0000313" key="5">
    <source>
        <dbReference type="EMBL" id="PVG83669.1"/>
    </source>
</evidence>
<dbReference type="Gene3D" id="3.40.50.300">
    <property type="entry name" value="P-loop containing nucleotide triphosphate hydrolases"/>
    <property type="match status" value="1"/>
</dbReference>
<evidence type="ECO:0000313" key="6">
    <source>
        <dbReference type="Proteomes" id="UP000246018"/>
    </source>
</evidence>
<reference evidence="5 6" key="1">
    <citation type="submission" date="2018-04" db="EMBL/GenBank/DDBJ databases">
        <title>Genome of Nocardioides gansuensis WSJ-1.</title>
        <authorList>
            <person name="Wu S."/>
            <person name="Wang G."/>
        </authorList>
    </citation>
    <scope>NUCLEOTIDE SEQUENCE [LARGE SCALE GENOMIC DNA]</scope>
    <source>
        <strain evidence="5 6">WSJ-1</strain>
    </source>
</reference>
<dbReference type="EMBL" id="QDGZ01000002">
    <property type="protein sequence ID" value="PVG83669.1"/>
    <property type="molecule type" value="Genomic_DNA"/>
</dbReference>
<comment type="caution">
    <text evidence="5">The sequence shown here is derived from an EMBL/GenBank/DDBJ whole genome shotgun (WGS) entry which is preliminary data.</text>
</comment>
<feature type="domain" description="Sulfotransferase" evidence="4">
    <location>
        <begin position="46"/>
        <end position="241"/>
    </location>
</feature>
<evidence type="ECO:0000256" key="3">
    <source>
        <dbReference type="SAM" id="MobiDB-lite"/>
    </source>
</evidence>
<name>A0A2T8FD98_9ACTN</name>
<proteinExistence type="predicted"/>
<feature type="region of interest" description="Disordered" evidence="3">
    <location>
        <begin position="1"/>
        <end position="32"/>
    </location>
</feature>
<feature type="compositionally biased region" description="Basic and acidic residues" evidence="3">
    <location>
        <begin position="1"/>
        <end position="12"/>
    </location>
</feature>
<accession>A0A2T8FD98</accession>
<protein>
    <recommendedName>
        <fullName evidence="4">Sulfotransferase domain-containing protein</fullName>
    </recommendedName>
</protein>
<evidence type="ECO:0000256" key="1">
    <source>
        <dbReference type="ARBA" id="ARBA00022679"/>
    </source>
</evidence>
<evidence type="ECO:0000256" key="2">
    <source>
        <dbReference type="ARBA" id="ARBA00023180"/>
    </source>
</evidence>
<dbReference type="OrthoDB" id="4508169at2"/>
<feature type="compositionally biased region" description="Low complexity" evidence="3">
    <location>
        <begin position="23"/>
        <end position="32"/>
    </location>
</feature>
<keyword evidence="6" id="KW-1185">Reference proteome</keyword>
<dbReference type="PANTHER" id="PTHR10605">
    <property type="entry name" value="HEPARAN SULFATE SULFOTRANSFERASE"/>
    <property type="match status" value="1"/>
</dbReference>
<dbReference type="SUPFAM" id="SSF52540">
    <property type="entry name" value="P-loop containing nucleoside triphosphate hydrolases"/>
    <property type="match status" value="1"/>
</dbReference>
<sequence length="320" mass="35856">MRAARRRGEAGGREGLNVSSQPDSAFSAGAFADATPTDRQEFTYSVVGVQKAGTSTLQWLLNQHPQVCRPPRKEMGWFDVDEQTWQGVDHASYAVPRRSPVHRAMGDATPRYLLMPRALERMREHRPGMRLIAVFRDPIDRLVSQWVMVRARQPDRAPDWPEMIAWRPADFPREIPEEMRGRGERARFLRASGVVRGYYGGQVQHGLEVFPREQWLFLDFATLIADHGTVLDTVTDHIGVDRFGTHPPLKKLMAGTDTITGTRPTAEDLLSLARTFEPELAGFGRLTGLDVAQWTTSRLLAGSLDPAEQAERYAAKAGLA</sequence>
<dbReference type="InterPro" id="IPR027417">
    <property type="entry name" value="P-loop_NTPase"/>
</dbReference>
<gene>
    <name evidence="5" type="ORF">DDE18_04915</name>
</gene>